<proteinExistence type="predicted"/>
<evidence type="ECO:0000256" key="1">
    <source>
        <dbReference type="SAM" id="Phobius"/>
    </source>
</evidence>
<sequence>METSHHGYIKIIILLVLIAILFYYLLIKTNTYELKHTFKVFHHILNQSRIMEMLIPVSNATILNRIGNITNRTTTTTTTKRSVITTKTTGRPTTIDPAELLVERSPSAARLNAKVPTGGLAVFLFQTEHHVLADLQLYLIRKLALDLVALELFVDRPP</sequence>
<feature type="non-terminal residue" evidence="2">
    <location>
        <position position="158"/>
    </location>
</feature>
<keyword evidence="1" id="KW-0812">Transmembrane</keyword>
<dbReference type="EMBL" id="CAJOBB010005224">
    <property type="protein sequence ID" value="CAF4120522.1"/>
    <property type="molecule type" value="Genomic_DNA"/>
</dbReference>
<dbReference type="Proteomes" id="UP000663868">
    <property type="component" value="Unassembled WGS sequence"/>
</dbReference>
<dbReference type="AlphaFoldDB" id="A0A819W7Y9"/>
<gene>
    <name evidence="2" type="ORF">KXQ929_LOCUS35613</name>
</gene>
<keyword evidence="1" id="KW-1133">Transmembrane helix</keyword>
<protein>
    <submittedName>
        <fullName evidence="2">Uncharacterized protein</fullName>
    </submittedName>
</protein>
<accession>A0A819W7Y9</accession>
<organism evidence="2 3">
    <name type="scientific">Adineta steineri</name>
    <dbReference type="NCBI Taxonomy" id="433720"/>
    <lineage>
        <taxon>Eukaryota</taxon>
        <taxon>Metazoa</taxon>
        <taxon>Spiralia</taxon>
        <taxon>Gnathifera</taxon>
        <taxon>Rotifera</taxon>
        <taxon>Eurotatoria</taxon>
        <taxon>Bdelloidea</taxon>
        <taxon>Adinetida</taxon>
        <taxon>Adinetidae</taxon>
        <taxon>Adineta</taxon>
    </lineage>
</organism>
<feature type="transmembrane region" description="Helical" evidence="1">
    <location>
        <begin position="6"/>
        <end position="26"/>
    </location>
</feature>
<evidence type="ECO:0000313" key="3">
    <source>
        <dbReference type="Proteomes" id="UP000663868"/>
    </source>
</evidence>
<comment type="caution">
    <text evidence="2">The sequence shown here is derived from an EMBL/GenBank/DDBJ whole genome shotgun (WGS) entry which is preliminary data.</text>
</comment>
<name>A0A819W7Y9_9BILA</name>
<reference evidence="2" key="1">
    <citation type="submission" date="2021-02" db="EMBL/GenBank/DDBJ databases">
        <authorList>
            <person name="Nowell W R."/>
        </authorList>
    </citation>
    <scope>NUCLEOTIDE SEQUENCE</scope>
</reference>
<keyword evidence="1" id="KW-0472">Membrane</keyword>
<evidence type="ECO:0000313" key="2">
    <source>
        <dbReference type="EMBL" id="CAF4120522.1"/>
    </source>
</evidence>